<gene>
    <name evidence="3" type="ORF">CALCODRAFT_484637</name>
</gene>
<feature type="region of interest" description="Disordered" evidence="1">
    <location>
        <begin position="1"/>
        <end position="20"/>
    </location>
</feature>
<organism evidence="3 4">
    <name type="scientific">Calocera cornea HHB12733</name>
    <dbReference type="NCBI Taxonomy" id="1353952"/>
    <lineage>
        <taxon>Eukaryota</taxon>
        <taxon>Fungi</taxon>
        <taxon>Dikarya</taxon>
        <taxon>Basidiomycota</taxon>
        <taxon>Agaricomycotina</taxon>
        <taxon>Dacrymycetes</taxon>
        <taxon>Dacrymycetales</taxon>
        <taxon>Dacrymycetaceae</taxon>
        <taxon>Calocera</taxon>
    </lineage>
</organism>
<reference evidence="3 4" key="1">
    <citation type="journal article" date="2016" name="Mol. Biol. Evol.">
        <title>Comparative Genomics of Early-Diverging Mushroom-Forming Fungi Provides Insights into the Origins of Lignocellulose Decay Capabilities.</title>
        <authorList>
            <person name="Nagy L.G."/>
            <person name="Riley R."/>
            <person name="Tritt A."/>
            <person name="Adam C."/>
            <person name="Daum C."/>
            <person name="Floudas D."/>
            <person name="Sun H."/>
            <person name="Yadav J.S."/>
            <person name="Pangilinan J."/>
            <person name="Larsson K.H."/>
            <person name="Matsuura K."/>
            <person name="Barry K."/>
            <person name="Labutti K."/>
            <person name="Kuo R."/>
            <person name="Ohm R.A."/>
            <person name="Bhattacharya S.S."/>
            <person name="Shirouzu T."/>
            <person name="Yoshinaga Y."/>
            <person name="Martin F.M."/>
            <person name="Grigoriev I.V."/>
            <person name="Hibbett D.S."/>
        </authorList>
    </citation>
    <scope>NUCLEOTIDE SEQUENCE [LARGE SCALE GENOMIC DNA]</scope>
    <source>
        <strain evidence="3 4">HHB12733</strain>
    </source>
</reference>
<accession>A0A165EW84</accession>
<dbReference type="EMBL" id="KV423991">
    <property type="protein sequence ID" value="KZT55648.1"/>
    <property type="molecule type" value="Genomic_DNA"/>
</dbReference>
<evidence type="ECO:0000256" key="1">
    <source>
        <dbReference type="SAM" id="MobiDB-lite"/>
    </source>
</evidence>
<keyword evidence="2" id="KW-0472">Membrane</keyword>
<keyword evidence="2" id="KW-0812">Transmembrane</keyword>
<feature type="compositionally biased region" description="Low complexity" evidence="1">
    <location>
        <begin position="1"/>
        <end position="16"/>
    </location>
</feature>
<dbReference type="OrthoDB" id="3422583at2759"/>
<keyword evidence="4" id="KW-1185">Reference proteome</keyword>
<protein>
    <submittedName>
        <fullName evidence="3">Uncharacterized protein</fullName>
    </submittedName>
</protein>
<name>A0A165EW84_9BASI</name>
<feature type="transmembrane region" description="Helical" evidence="2">
    <location>
        <begin position="249"/>
        <end position="272"/>
    </location>
</feature>
<feature type="compositionally biased region" description="Low complexity" evidence="1">
    <location>
        <begin position="63"/>
        <end position="74"/>
    </location>
</feature>
<dbReference type="Proteomes" id="UP000076842">
    <property type="component" value="Unassembled WGS sequence"/>
</dbReference>
<dbReference type="InParanoid" id="A0A165EW84"/>
<evidence type="ECO:0000313" key="4">
    <source>
        <dbReference type="Proteomes" id="UP000076842"/>
    </source>
</evidence>
<sequence length="285" mass="30060">MDDDSASLLGADSTLDGPDETLMSLDKALCRSITAPDEPVKKAAEQPIKNTAEQPGKKDLARSDSLLSVDLGDSTAHGAGKSAVSRAASSIGEPRRRAAASMGRTGGGEIELHPIMATAREEGVLNVLRATGSHFTAAGHAAMGDGLDAMERGCVDETVNKVDHSDAEKKLGIHAAAGYAGLTTLAGDIVSAFGTAHGFTAEELEEEKSRKKSAWERICLPVQIAFGWILWLIGKAFGPVVPWVKANPRHAFCIFVVWIIALARGVSPWTILTTSIDSYKATKKA</sequence>
<proteinExistence type="predicted"/>
<evidence type="ECO:0000256" key="2">
    <source>
        <dbReference type="SAM" id="Phobius"/>
    </source>
</evidence>
<feature type="region of interest" description="Disordered" evidence="1">
    <location>
        <begin position="35"/>
        <end position="106"/>
    </location>
</feature>
<keyword evidence="2" id="KW-1133">Transmembrane helix</keyword>
<evidence type="ECO:0000313" key="3">
    <source>
        <dbReference type="EMBL" id="KZT55648.1"/>
    </source>
</evidence>
<feature type="transmembrane region" description="Helical" evidence="2">
    <location>
        <begin position="218"/>
        <end position="237"/>
    </location>
</feature>
<dbReference type="AlphaFoldDB" id="A0A165EW84"/>